<dbReference type="GO" id="GO:0015171">
    <property type="term" value="F:amino acid transmembrane transporter activity"/>
    <property type="evidence" value="ECO:0007669"/>
    <property type="project" value="TreeGrafter"/>
</dbReference>
<keyword evidence="5 6" id="KW-0472">Membrane</keyword>
<feature type="transmembrane region" description="Helical" evidence="6">
    <location>
        <begin position="113"/>
        <end position="134"/>
    </location>
</feature>
<evidence type="ECO:0000313" key="8">
    <source>
        <dbReference type="Proteomes" id="UP000036938"/>
    </source>
</evidence>
<keyword evidence="3 6" id="KW-0812">Transmembrane</keyword>
<dbReference type="PANTHER" id="PTHR30086:SF20">
    <property type="entry name" value="ARGININE EXPORTER PROTEIN ARGO-RELATED"/>
    <property type="match status" value="1"/>
</dbReference>
<keyword evidence="4 6" id="KW-1133">Transmembrane helix</keyword>
<feature type="transmembrane region" description="Helical" evidence="6">
    <location>
        <begin position="47"/>
        <end position="68"/>
    </location>
</feature>
<evidence type="ECO:0000256" key="6">
    <source>
        <dbReference type="SAM" id="Phobius"/>
    </source>
</evidence>
<dbReference type="AlphaFoldDB" id="A0A0L1JQ75"/>
<feature type="transmembrane region" description="Helical" evidence="6">
    <location>
        <begin position="74"/>
        <end position="92"/>
    </location>
</feature>
<feature type="transmembrane region" description="Helical" evidence="6">
    <location>
        <begin position="6"/>
        <end position="27"/>
    </location>
</feature>
<evidence type="ECO:0008006" key="9">
    <source>
        <dbReference type="Google" id="ProtNLM"/>
    </source>
</evidence>
<evidence type="ECO:0000256" key="4">
    <source>
        <dbReference type="ARBA" id="ARBA00022989"/>
    </source>
</evidence>
<keyword evidence="8" id="KW-1185">Reference proteome</keyword>
<evidence type="ECO:0000256" key="3">
    <source>
        <dbReference type="ARBA" id="ARBA00022692"/>
    </source>
</evidence>
<protein>
    <recommendedName>
        <fullName evidence="9">Lysine transporter LysE</fullName>
    </recommendedName>
</protein>
<dbReference type="EMBL" id="AQQZ01000004">
    <property type="protein sequence ID" value="KNG93877.1"/>
    <property type="molecule type" value="Genomic_DNA"/>
</dbReference>
<dbReference type="InterPro" id="IPR001123">
    <property type="entry name" value="LeuE-type"/>
</dbReference>
<dbReference type="PIRSF" id="PIRSF006324">
    <property type="entry name" value="LeuE"/>
    <property type="match status" value="1"/>
</dbReference>
<proteinExistence type="predicted"/>
<feature type="transmembrane region" description="Helical" evidence="6">
    <location>
        <begin position="140"/>
        <end position="164"/>
    </location>
</feature>
<sequence>MGEVYTLYLLTLVAFFVGPPDATEFLVMSNTVRHGKRGTRLTILGDLSANAVQMTIAAFGLAALVAQAGWVLGAVKWAGVAYLAYLGLTTLLSKPGRVQAEVVPGRRLVWQGFVNSMVNPWPIMFFAALFPQFITAGDPILPQLLLLGVTYLMFDFVQLVFWAWSARKLSERMDLLNGPWLTRVSGTLMLLAAGFLALKDIEIERG</sequence>
<name>A0A0L1JQ75_9RHOB</name>
<dbReference type="GO" id="GO:0005886">
    <property type="term" value="C:plasma membrane"/>
    <property type="evidence" value="ECO:0007669"/>
    <property type="project" value="UniProtKB-SubCell"/>
</dbReference>
<evidence type="ECO:0000256" key="5">
    <source>
        <dbReference type="ARBA" id="ARBA00023136"/>
    </source>
</evidence>
<evidence type="ECO:0000313" key="7">
    <source>
        <dbReference type="EMBL" id="KNG93877.1"/>
    </source>
</evidence>
<dbReference type="PANTHER" id="PTHR30086">
    <property type="entry name" value="ARGININE EXPORTER PROTEIN ARGO"/>
    <property type="match status" value="1"/>
</dbReference>
<organism evidence="7 8">
    <name type="scientific">Pseudaestuariivita atlantica</name>
    <dbReference type="NCBI Taxonomy" id="1317121"/>
    <lineage>
        <taxon>Bacteria</taxon>
        <taxon>Pseudomonadati</taxon>
        <taxon>Pseudomonadota</taxon>
        <taxon>Alphaproteobacteria</taxon>
        <taxon>Rhodobacterales</taxon>
        <taxon>Paracoccaceae</taxon>
        <taxon>Pseudaestuariivita</taxon>
    </lineage>
</organism>
<dbReference type="STRING" id="1317121.ATO11_09640"/>
<gene>
    <name evidence="7" type="ORF">ATO11_09640</name>
</gene>
<accession>A0A0L1JQ75</accession>
<evidence type="ECO:0000256" key="1">
    <source>
        <dbReference type="ARBA" id="ARBA00004651"/>
    </source>
</evidence>
<dbReference type="Proteomes" id="UP000036938">
    <property type="component" value="Unassembled WGS sequence"/>
</dbReference>
<comment type="subcellular location">
    <subcellularLocation>
        <location evidence="1">Cell membrane</location>
        <topology evidence="1">Multi-pass membrane protein</topology>
    </subcellularLocation>
</comment>
<comment type="caution">
    <text evidence="7">The sequence shown here is derived from an EMBL/GenBank/DDBJ whole genome shotgun (WGS) entry which is preliminary data.</text>
</comment>
<dbReference type="Pfam" id="PF01810">
    <property type="entry name" value="LysE"/>
    <property type="match status" value="1"/>
</dbReference>
<evidence type="ECO:0000256" key="2">
    <source>
        <dbReference type="ARBA" id="ARBA00022475"/>
    </source>
</evidence>
<keyword evidence="2" id="KW-1003">Cell membrane</keyword>
<reference evidence="7 8" key="1">
    <citation type="journal article" date="2015" name="Int. J. Syst. Evol. Microbiol.">
        <title>Aestuariivita atlantica sp. nov., isolated from deep sea sediment of the Atlantic Ocean.</title>
        <authorList>
            <person name="Li G."/>
            <person name="Lai Q."/>
            <person name="Du Y."/>
            <person name="Liu X."/>
            <person name="Sun F."/>
            <person name="Shao Z."/>
        </authorList>
    </citation>
    <scope>NUCLEOTIDE SEQUENCE [LARGE SCALE GENOMIC DNA]</scope>
    <source>
        <strain evidence="7 8">22II-S11-z3</strain>
    </source>
</reference>
<feature type="transmembrane region" description="Helical" evidence="6">
    <location>
        <begin position="176"/>
        <end position="198"/>
    </location>
</feature>